<gene>
    <name evidence="2" type="ORF">ODALV1_LOCUS20609</name>
</gene>
<name>A0ABP1RDM2_9HEXA</name>
<evidence type="ECO:0000256" key="1">
    <source>
        <dbReference type="SAM" id="Phobius"/>
    </source>
</evidence>
<feature type="transmembrane region" description="Helical" evidence="1">
    <location>
        <begin position="90"/>
        <end position="111"/>
    </location>
</feature>
<reference evidence="2 3" key="1">
    <citation type="submission" date="2024-08" db="EMBL/GenBank/DDBJ databases">
        <authorList>
            <person name="Cucini C."/>
            <person name="Frati F."/>
        </authorList>
    </citation>
    <scope>NUCLEOTIDE SEQUENCE [LARGE SCALE GENOMIC DNA]</scope>
</reference>
<sequence length="124" mass="13921">MKFNHSNVPETASVSDRDYCIEIIYSAEGGIKRRHCSEDYAYEIRKEDWTDKSGACYDLGNGVTYCFCNDKDDCNKDGIKGISKGSMGSLFINAWSLTSVFSVVIACLLYENAFSLVLFNFMSN</sequence>
<evidence type="ECO:0008006" key="4">
    <source>
        <dbReference type="Google" id="ProtNLM"/>
    </source>
</evidence>
<accession>A0ABP1RDM2</accession>
<dbReference type="EMBL" id="CAXLJM020000068">
    <property type="protein sequence ID" value="CAL8124430.1"/>
    <property type="molecule type" value="Genomic_DNA"/>
</dbReference>
<dbReference type="Proteomes" id="UP001642540">
    <property type="component" value="Unassembled WGS sequence"/>
</dbReference>
<evidence type="ECO:0000313" key="2">
    <source>
        <dbReference type="EMBL" id="CAL8124430.1"/>
    </source>
</evidence>
<comment type="caution">
    <text evidence="2">The sequence shown here is derived from an EMBL/GenBank/DDBJ whole genome shotgun (WGS) entry which is preliminary data.</text>
</comment>
<proteinExistence type="predicted"/>
<organism evidence="2 3">
    <name type="scientific">Orchesella dallaii</name>
    <dbReference type="NCBI Taxonomy" id="48710"/>
    <lineage>
        <taxon>Eukaryota</taxon>
        <taxon>Metazoa</taxon>
        <taxon>Ecdysozoa</taxon>
        <taxon>Arthropoda</taxon>
        <taxon>Hexapoda</taxon>
        <taxon>Collembola</taxon>
        <taxon>Entomobryomorpha</taxon>
        <taxon>Entomobryoidea</taxon>
        <taxon>Orchesellidae</taxon>
        <taxon>Orchesellinae</taxon>
        <taxon>Orchesella</taxon>
    </lineage>
</organism>
<keyword evidence="1" id="KW-0472">Membrane</keyword>
<evidence type="ECO:0000313" key="3">
    <source>
        <dbReference type="Proteomes" id="UP001642540"/>
    </source>
</evidence>
<keyword evidence="1" id="KW-0812">Transmembrane</keyword>
<keyword evidence="1" id="KW-1133">Transmembrane helix</keyword>
<keyword evidence="3" id="KW-1185">Reference proteome</keyword>
<protein>
    <recommendedName>
        <fullName evidence="4">Protein sleepless</fullName>
    </recommendedName>
</protein>